<dbReference type="Pfam" id="PF13193">
    <property type="entry name" value="AMP-binding_C"/>
    <property type="match status" value="1"/>
</dbReference>
<dbReference type="PANTHER" id="PTHR45398:SF1">
    <property type="entry name" value="ENZYME, PUTATIVE (JCVI)-RELATED"/>
    <property type="match status" value="1"/>
</dbReference>
<feature type="binding site" evidence="7">
    <location>
        <position position="301"/>
    </location>
    <ligand>
        <name>D-alanine</name>
        <dbReference type="ChEBI" id="CHEBI:57416"/>
    </ligand>
</feature>
<feature type="binding site" evidence="7">
    <location>
        <position position="383"/>
    </location>
    <ligand>
        <name>ATP</name>
        <dbReference type="ChEBI" id="CHEBI:30616"/>
    </ligand>
</feature>
<feature type="binding site" evidence="7">
    <location>
        <position position="493"/>
    </location>
    <ligand>
        <name>ATP</name>
        <dbReference type="ChEBI" id="CHEBI:30616"/>
    </ligand>
</feature>
<accession>A0A948TIU7</accession>
<dbReference type="InterPro" id="IPR044507">
    <property type="entry name" value="DltA-like"/>
</dbReference>
<dbReference type="NCBIfam" id="TIGR01733">
    <property type="entry name" value="AA-adenyl-dom"/>
    <property type="match status" value="1"/>
</dbReference>
<feature type="binding site" evidence="7">
    <location>
        <position position="493"/>
    </location>
    <ligand>
        <name>D-alanine</name>
        <dbReference type="ChEBI" id="CHEBI:57416"/>
    </ligand>
</feature>
<evidence type="ECO:0000256" key="1">
    <source>
        <dbReference type="ARBA" id="ARBA00022490"/>
    </source>
</evidence>
<dbReference type="GO" id="GO:0005737">
    <property type="term" value="C:cytoplasm"/>
    <property type="evidence" value="ECO:0007669"/>
    <property type="project" value="UniProtKB-SubCell"/>
</dbReference>
<keyword evidence="2 7" id="KW-0436">Ligase</keyword>
<keyword evidence="4 7" id="KW-0067">ATP-binding</keyword>
<organism evidence="10 11">
    <name type="scientific">Candidatus Paralactobacillus gallistercoris</name>
    <dbReference type="NCBI Taxonomy" id="2838724"/>
    <lineage>
        <taxon>Bacteria</taxon>
        <taxon>Bacillati</taxon>
        <taxon>Bacillota</taxon>
        <taxon>Bacilli</taxon>
        <taxon>Lactobacillales</taxon>
        <taxon>Lactobacillaceae</taxon>
        <taxon>Lactobacillus</taxon>
    </lineage>
</organism>
<feature type="binding site" evidence="7">
    <location>
        <begin position="394"/>
        <end position="397"/>
    </location>
    <ligand>
        <name>ATP</name>
        <dbReference type="ChEBI" id="CHEBI:30616"/>
    </ligand>
</feature>
<keyword evidence="1 7" id="KW-0963">Cytoplasm</keyword>
<dbReference type="GO" id="GO:0005524">
    <property type="term" value="F:ATP binding"/>
    <property type="evidence" value="ECO:0007669"/>
    <property type="project" value="UniProtKB-KW"/>
</dbReference>
<dbReference type="GO" id="GO:0070395">
    <property type="term" value="P:lipoteichoic acid biosynthetic process"/>
    <property type="evidence" value="ECO:0007669"/>
    <property type="project" value="UniProtKB-UniRule"/>
</dbReference>
<dbReference type="InterPro" id="IPR042099">
    <property type="entry name" value="ANL_N_sf"/>
</dbReference>
<gene>
    <name evidence="7 10" type="primary">dltA</name>
    <name evidence="10" type="ORF">H9901_01280</name>
</gene>
<reference evidence="10" key="2">
    <citation type="submission" date="2021-04" db="EMBL/GenBank/DDBJ databases">
        <authorList>
            <person name="Gilroy R."/>
        </authorList>
    </citation>
    <scope>NUCLEOTIDE SEQUENCE</scope>
    <source>
        <strain evidence="10">F6-6636</strain>
    </source>
</reference>
<sequence>MIDNVIEAIDHIALTEPEHICYVDGDHQYTYGTLKQMSDHLAGYFAQQLPAKQPVIVFGGQTFEMVATFLGLSKAGHAYIPVDTHSPNERITQIQSVAKPAAIVAVADLPITVTDIPVITHDQLMTAAYEETYNYDASMAVSGDDNYYIIFTSGTTGMPKGVQISHDNLLSFVNWDIDAFNLPKGVKAISQAPYSFDLSVMDLYPTLVLGGTLYALPRQLTDNFKQLFAVLPTLKINEWVSTPSFAEMCFLDPNFTQANYPDLNRFLFCGEELTNKTARTLLERFPDAQIYNTYGPTEATVAVTAIQITPAIVDQYQRLPIGYAKPDTKVFIANDALQPAADNEKGEIIIAGPSVSKGYLNNPEKTAKAFFAYEGQRAYHTGDLGLMVDNLLFYRGRSDFQVKLHGYRIELEDIDHNLDQVSYVKQATTVPRYDKNHKVAQLIAYVVPNQNNFESEFALTQAIKKELSESVMSYMIPQRFIYRDSLPLTANGKVDRKSLMAEVNK</sequence>
<dbReference type="InterPro" id="IPR045851">
    <property type="entry name" value="AMP-bd_C_sf"/>
</dbReference>
<dbReference type="Gene3D" id="3.40.50.12780">
    <property type="entry name" value="N-terminal domain of ligase-like"/>
    <property type="match status" value="1"/>
</dbReference>
<dbReference type="EC" id="6.2.1.54" evidence="7"/>
<dbReference type="Gene3D" id="3.30.300.30">
    <property type="match status" value="1"/>
</dbReference>
<evidence type="ECO:0000259" key="9">
    <source>
        <dbReference type="Pfam" id="PF13193"/>
    </source>
</evidence>
<name>A0A948TIU7_9LACO</name>
<dbReference type="NCBIfam" id="NF003417">
    <property type="entry name" value="PRK04813.1"/>
    <property type="match status" value="1"/>
</dbReference>
<comment type="function">
    <text evidence="5 7">Catalyzes the first step in the D-alanylation of lipoteichoic acid (LTA), the activation of D-alanine and its transfer onto the D-alanyl carrier protein (Dcp) DltC. In an ATP-dependent two-step reaction, forms a high energy D-alanyl-AMP intermediate, followed by transfer of the D-alanyl residue as a thiol ester to the phosphopantheinyl prosthetic group of the Dcp. D-alanylation of LTA plays an important role in modulating the properties of the cell wall in Gram-positive bacteria, influencing the net charge of the cell wall.</text>
</comment>
<feature type="binding site" evidence="7">
    <location>
        <begin position="152"/>
        <end position="153"/>
    </location>
    <ligand>
        <name>ATP</name>
        <dbReference type="ChEBI" id="CHEBI:30616"/>
    </ligand>
</feature>
<dbReference type="InterPro" id="IPR010072">
    <property type="entry name" value="DltA"/>
</dbReference>
<dbReference type="InterPro" id="IPR020845">
    <property type="entry name" value="AMP-binding_CS"/>
</dbReference>
<comment type="subcellular location">
    <subcellularLocation>
        <location evidence="7">Cytoplasm</location>
    </subcellularLocation>
</comment>
<dbReference type="PROSITE" id="PS00455">
    <property type="entry name" value="AMP_BINDING"/>
    <property type="match status" value="1"/>
</dbReference>
<evidence type="ECO:0000256" key="4">
    <source>
        <dbReference type="ARBA" id="ARBA00022840"/>
    </source>
</evidence>
<feature type="domain" description="AMP-binding enzyme C-terminal" evidence="9">
    <location>
        <begin position="416"/>
        <end position="493"/>
    </location>
</feature>
<comment type="pathway">
    <text evidence="7">Cell wall biogenesis; lipoteichoic acid biosynthesis.</text>
</comment>
<proteinExistence type="inferred from homology"/>
<dbReference type="InterPro" id="IPR025110">
    <property type="entry name" value="AMP-bd_C"/>
</dbReference>
<evidence type="ECO:0000313" key="10">
    <source>
        <dbReference type="EMBL" id="MBU3851331.1"/>
    </source>
</evidence>
<dbReference type="AlphaFoldDB" id="A0A948TIU7"/>
<evidence type="ECO:0000256" key="5">
    <source>
        <dbReference type="ARBA" id="ARBA00054605"/>
    </source>
</evidence>
<dbReference type="PANTHER" id="PTHR45398">
    <property type="match status" value="1"/>
</dbReference>
<dbReference type="HAMAP" id="MF_00593">
    <property type="entry name" value="DltA"/>
    <property type="match status" value="1"/>
</dbReference>
<evidence type="ECO:0000256" key="2">
    <source>
        <dbReference type="ARBA" id="ARBA00022598"/>
    </source>
</evidence>
<dbReference type="EMBL" id="JAHLFS010000018">
    <property type="protein sequence ID" value="MBU3851331.1"/>
    <property type="molecule type" value="Genomic_DNA"/>
</dbReference>
<dbReference type="NCBIfam" id="TIGR01734">
    <property type="entry name" value="D-ala-DACP-lig"/>
    <property type="match status" value="1"/>
</dbReference>
<dbReference type="CDD" id="cd05945">
    <property type="entry name" value="DltA"/>
    <property type="match status" value="1"/>
</dbReference>
<feature type="binding site" evidence="7">
    <location>
        <position position="197"/>
    </location>
    <ligand>
        <name>D-alanine</name>
        <dbReference type="ChEBI" id="CHEBI:57416"/>
    </ligand>
</feature>
<dbReference type="Proteomes" id="UP000777303">
    <property type="component" value="Unassembled WGS sequence"/>
</dbReference>
<dbReference type="FunFam" id="3.30.300.30:FF:000012">
    <property type="entry name" value="D-alanine--D-alanyl carrier protein ligase"/>
    <property type="match status" value="1"/>
</dbReference>
<comment type="catalytic activity">
    <reaction evidence="7">
        <text>holo-[D-alanyl-carrier protein] + D-alanine + ATP = D-alanyl-[D-alanyl-carrier protein] + AMP + diphosphate</text>
        <dbReference type="Rhea" id="RHEA:55132"/>
        <dbReference type="Rhea" id="RHEA-COMP:14102"/>
        <dbReference type="Rhea" id="RHEA-COMP:14103"/>
        <dbReference type="ChEBI" id="CHEBI:30616"/>
        <dbReference type="ChEBI" id="CHEBI:33019"/>
        <dbReference type="ChEBI" id="CHEBI:57416"/>
        <dbReference type="ChEBI" id="CHEBI:64479"/>
        <dbReference type="ChEBI" id="CHEBI:138620"/>
        <dbReference type="ChEBI" id="CHEBI:456215"/>
        <dbReference type="EC" id="6.2.1.54"/>
    </reaction>
</comment>
<evidence type="ECO:0000313" key="11">
    <source>
        <dbReference type="Proteomes" id="UP000777303"/>
    </source>
</evidence>
<comment type="caution">
    <text evidence="10">The sequence shown here is derived from an EMBL/GenBank/DDBJ whole genome shotgun (WGS) entry which is preliminary data.</text>
</comment>
<dbReference type="InterPro" id="IPR000873">
    <property type="entry name" value="AMP-dep_synth/lig_dom"/>
</dbReference>
<evidence type="ECO:0000259" key="8">
    <source>
        <dbReference type="Pfam" id="PF00501"/>
    </source>
</evidence>
<comment type="similarity">
    <text evidence="6 7">Belongs to the ATP-dependent AMP-binding enzyme family. DltA subfamily.</text>
</comment>
<evidence type="ECO:0000256" key="7">
    <source>
        <dbReference type="HAMAP-Rule" id="MF_00593"/>
    </source>
</evidence>
<feature type="binding site" evidence="7">
    <location>
        <begin position="292"/>
        <end position="297"/>
    </location>
    <ligand>
        <name>ATP</name>
        <dbReference type="ChEBI" id="CHEBI:30616"/>
    </ligand>
</feature>
<protein>
    <recommendedName>
        <fullName evidence="7">D-alanine--D-alanyl carrier protein ligase</fullName>
        <shortName evidence="7">DCL</shortName>
        <ecNumber evidence="7">6.2.1.54</ecNumber>
    </recommendedName>
    <alternativeName>
        <fullName evidence="7">D-alanine--poly(phosphoribitol) ligase subunit 1</fullName>
    </alternativeName>
    <alternativeName>
        <fullName evidence="7">D-alanine-activating enzyme</fullName>
        <shortName evidence="7">DAE</shortName>
    </alternativeName>
</protein>
<feature type="domain" description="AMP-dependent synthetase/ligase" evidence="8">
    <location>
        <begin position="13"/>
        <end position="360"/>
    </location>
</feature>
<dbReference type="Pfam" id="PF00501">
    <property type="entry name" value="AMP-binding"/>
    <property type="match status" value="1"/>
</dbReference>
<evidence type="ECO:0000256" key="6">
    <source>
        <dbReference type="ARBA" id="ARBA00061336"/>
    </source>
</evidence>
<dbReference type="InterPro" id="IPR010071">
    <property type="entry name" value="AA_adenyl_dom"/>
</dbReference>
<reference evidence="10" key="1">
    <citation type="journal article" date="2021" name="PeerJ">
        <title>Extensive microbial diversity within the chicken gut microbiome revealed by metagenomics and culture.</title>
        <authorList>
            <person name="Gilroy R."/>
            <person name="Ravi A."/>
            <person name="Getino M."/>
            <person name="Pursley I."/>
            <person name="Horton D.L."/>
            <person name="Alikhan N.F."/>
            <person name="Baker D."/>
            <person name="Gharbi K."/>
            <person name="Hall N."/>
            <person name="Watson M."/>
            <person name="Adriaenssens E.M."/>
            <person name="Foster-Nyarko E."/>
            <person name="Jarju S."/>
            <person name="Secka A."/>
            <person name="Antonio M."/>
            <person name="Oren A."/>
            <person name="Chaudhuri R.R."/>
            <person name="La Ragione R."/>
            <person name="Hildebrand F."/>
            <person name="Pallen M.J."/>
        </authorList>
    </citation>
    <scope>NUCLEOTIDE SEQUENCE</scope>
    <source>
        <strain evidence="10">F6-6636</strain>
    </source>
</reference>
<dbReference type="SUPFAM" id="SSF56801">
    <property type="entry name" value="Acetyl-CoA synthetase-like"/>
    <property type="match status" value="1"/>
</dbReference>
<keyword evidence="3 7" id="KW-0547">Nucleotide-binding</keyword>
<evidence type="ECO:0000256" key="3">
    <source>
        <dbReference type="ARBA" id="ARBA00022741"/>
    </source>
</evidence>
<dbReference type="GO" id="GO:0047473">
    <property type="term" value="F:D-alanine [D-alanyl carrier protein] ligase activity"/>
    <property type="evidence" value="ECO:0007669"/>
    <property type="project" value="UniProtKB-UniRule"/>
</dbReference>